<keyword evidence="2" id="KW-1185">Reference proteome</keyword>
<reference evidence="1 2" key="1">
    <citation type="submission" date="2019-06" db="EMBL/GenBank/DDBJ databases">
        <title>Sequencing the genomes of 1000 actinobacteria strains.</title>
        <authorList>
            <person name="Klenk H.-P."/>
        </authorList>
    </citation>
    <scope>NUCLEOTIDE SEQUENCE [LARGE SCALE GENOMIC DNA]</scope>
    <source>
        <strain evidence="1 2">DSM 17305</strain>
    </source>
</reference>
<evidence type="ECO:0000313" key="2">
    <source>
        <dbReference type="Proteomes" id="UP000316298"/>
    </source>
</evidence>
<protein>
    <submittedName>
        <fullName evidence="1">Uncharacterized protein</fullName>
    </submittedName>
</protein>
<evidence type="ECO:0000313" key="1">
    <source>
        <dbReference type="EMBL" id="TQJ19822.1"/>
    </source>
</evidence>
<organism evidence="1 2">
    <name type="scientific">Kribbella jejuensis</name>
    <dbReference type="NCBI Taxonomy" id="236068"/>
    <lineage>
        <taxon>Bacteria</taxon>
        <taxon>Bacillati</taxon>
        <taxon>Actinomycetota</taxon>
        <taxon>Actinomycetes</taxon>
        <taxon>Propionibacteriales</taxon>
        <taxon>Kribbellaceae</taxon>
        <taxon>Kribbella</taxon>
    </lineage>
</organism>
<gene>
    <name evidence="1" type="ORF">FB475_4000</name>
</gene>
<dbReference type="OrthoDB" id="3812886at2"/>
<dbReference type="EMBL" id="VFMM01000001">
    <property type="protein sequence ID" value="TQJ19822.1"/>
    <property type="molecule type" value="Genomic_DNA"/>
</dbReference>
<name>A0A542EWU7_9ACTN</name>
<sequence length="315" mass="34356">MPVDTTKHAQGNDFFVPDPALPPLSRRQADRLVHLALRTTADLGLALTYRGGAALVPVDESADKPLLGLSNLARAAAGIEEDHWPALVEQHFTEVLSQLREGSPPLPADPERELIQRIVPRDALPPDWTIDRADFLPGLIAVPSTDHNGVISMFLDPSDLDLTWSEADRFGLANLRHLEDHAVTVDEDGIRITFINGNGYAASRALVLDTVLRETLHLEPPPYGVLAALPARDTLILHVIEDLSFIPALGLMMRLAARCYSRDPGPLSPDVYLATPALTWHPATISSTDHDPLHLSPQLESLARLLAPREPTHGS</sequence>
<dbReference type="Proteomes" id="UP000316298">
    <property type="component" value="Unassembled WGS sequence"/>
</dbReference>
<dbReference type="RefSeq" id="WP_141857709.1">
    <property type="nucleotide sequence ID" value="NZ_BAAAKA010000024.1"/>
</dbReference>
<proteinExistence type="predicted"/>
<comment type="caution">
    <text evidence="1">The sequence shown here is derived from an EMBL/GenBank/DDBJ whole genome shotgun (WGS) entry which is preliminary data.</text>
</comment>
<dbReference type="AlphaFoldDB" id="A0A542EWU7"/>
<accession>A0A542EWU7</accession>